<sequence length="161" mass="18960">MYGNCKKKRETCTFLHSIDFALDVHRTRQEKIREKRRKRNRKGEVVTEVKKEEEPRVYFQELTSEIISAMNEELKLKKTGCHRAGVDAFMTGFAVLFQQRMDIIRTDSMNPEFLNRLPLFGKDHPMTFRKSLSKPDCSPDHVAEFAKIQADRQKVLAKQRK</sequence>
<proteinExistence type="predicted"/>
<dbReference type="EMBL" id="CAJGYM010000092">
    <property type="protein sequence ID" value="CAD6197371.1"/>
    <property type="molecule type" value="Genomic_DNA"/>
</dbReference>
<organism evidence="1 2">
    <name type="scientific">Caenorhabditis auriculariae</name>
    <dbReference type="NCBI Taxonomy" id="2777116"/>
    <lineage>
        <taxon>Eukaryota</taxon>
        <taxon>Metazoa</taxon>
        <taxon>Ecdysozoa</taxon>
        <taxon>Nematoda</taxon>
        <taxon>Chromadorea</taxon>
        <taxon>Rhabditida</taxon>
        <taxon>Rhabditina</taxon>
        <taxon>Rhabditomorpha</taxon>
        <taxon>Rhabditoidea</taxon>
        <taxon>Rhabditidae</taxon>
        <taxon>Peloderinae</taxon>
        <taxon>Caenorhabditis</taxon>
    </lineage>
</organism>
<accession>A0A8S1HT56</accession>
<protein>
    <recommendedName>
        <fullName evidence="3">C3H1-type domain-containing protein</fullName>
    </recommendedName>
</protein>
<reference evidence="1" key="1">
    <citation type="submission" date="2020-10" db="EMBL/GenBank/DDBJ databases">
        <authorList>
            <person name="Kikuchi T."/>
        </authorList>
    </citation>
    <scope>NUCLEOTIDE SEQUENCE</scope>
    <source>
        <strain evidence="1">NKZ352</strain>
    </source>
</reference>
<evidence type="ECO:0000313" key="2">
    <source>
        <dbReference type="Proteomes" id="UP000835052"/>
    </source>
</evidence>
<gene>
    <name evidence="1" type="ORF">CAUJ_LOCUS13280</name>
</gene>
<name>A0A8S1HT56_9PELO</name>
<dbReference type="Proteomes" id="UP000835052">
    <property type="component" value="Unassembled WGS sequence"/>
</dbReference>
<dbReference type="OrthoDB" id="5875380at2759"/>
<evidence type="ECO:0008006" key="3">
    <source>
        <dbReference type="Google" id="ProtNLM"/>
    </source>
</evidence>
<comment type="caution">
    <text evidence="1">The sequence shown here is derived from an EMBL/GenBank/DDBJ whole genome shotgun (WGS) entry which is preliminary data.</text>
</comment>
<evidence type="ECO:0000313" key="1">
    <source>
        <dbReference type="EMBL" id="CAD6197371.1"/>
    </source>
</evidence>
<keyword evidence="2" id="KW-1185">Reference proteome</keyword>
<dbReference type="AlphaFoldDB" id="A0A8S1HT56"/>